<dbReference type="Proteomes" id="UP000290637">
    <property type="component" value="Chromosome"/>
</dbReference>
<evidence type="ECO:0000313" key="1">
    <source>
        <dbReference type="EMBL" id="QBE63194.1"/>
    </source>
</evidence>
<dbReference type="KEGG" id="plue:EWM63_09650"/>
<proteinExistence type="predicted"/>
<dbReference type="AlphaFoldDB" id="A0A4P6KWN1"/>
<dbReference type="Gene3D" id="1.10.30.50">
    <property type="match status" value="1"/>
</dbReference>
<gene>
    <name evidence="1" type="ORF">EWM63_09650</name>
</gene>
<sequence>MKYLFHMRTSKCGWLDLAITSKKENAGLLQYAKFALLDCYKEFDGIVDKFKDRPPVSRVKLIASVLREFYGAPPKDLHEIVLMRRRKHELDECPYCGYPLKPRTLDHFLPKEDWPEYAIFSNNLVPQCSDCAPIKGQRYYCDTDKQALFLHPMYSSALSTVRFHVDVSLVGNRAIFCAKFSILEYVSVEDEQRIRLHLKSLQVKRRIEEYCDEQYQRWTRIVGARGCNVRASFERRLKEGDSDPYATNWGIAFYQGVLNNPQAVENLQKHEPYGPPRPLVKIRALFISD</sequence>
<name>A0A4P6KWN1_9BURK</name>
<protein>
    <recommendedName>
        <fullName evidence="3">HNH endonuclease</fullName>
    </recommendedName>
</protein>
<organism evidence="1 2">
    <name type="scientific">Pseudoduganella lutea</name>
    <dbReference type="NCBI Taxonomy" id="321985"/>
    <lineage>
        <taxon>Bacteria</taxon>
        <taxon>Pseudomonadati</taxon>
        <taxon>Pseudomonadota</taxon>
        <taxon>Betaproteobacteria</taxon>
        <taxon>Burkholderiales</taxon>
        <taxon>Oxalobacteraceae</taxon>
        <taxon>Telluria group</taxon>
        <taxon>Pseudoduganella</taxon>
    </lineage>
</organism>
<keyword evidence="2" id="KW-1185">Reference proteome</keyword>
<evidence type="ECO:0000313" key="2">
    <source>
        <dbReference type="Proteomes" id="UP000290637"/>
    </source>
</evidence>
<evidence type="ECO:0008006" key="3">
    <source>
        <dbReference type="Google" id="ProtNLM"/>
    </source>
</evidence>
<dbReference type="OrthoDB" id="9816185at2"/>
<dbReference type="RefSeq" id="WP_130186323.1">
    <property type="nucleotide sequence ID" value="NZ_CP035913.1"/>
</dbReference>
<reference evidence="1 2" key="1">
    <citation type="submission" date="2019-02" db="EMBL/GenBank/DDBJ databases">
        <title>Draft Genome Sequences of Six Type Strains of the Genus Massilia.</title>
        <authorList>
            <person name="Miess H."/>
            <person name="Frediansyhah A."/>
            <person name="Gross H."/>
        </authorList>
    </citation>
    <scope>NUCLEOTIDE SEQUENCE [LARGE SCALE GENOMIC DNA]</scope>
    <source>
        <strain evidence="1 2">DSM 17473</strain>
    </source>
</reference>
<dbReference type="EMBL" id="CP035913">
    <property type="protein sequence ID" value="QBE63194.1"/>
    <property type="molecule type" value="Genomic_DNA"/>
</dbReference>
<accession>A0A4P6KWN1</accession>